<evidence type="ECO:0000313" key="5">
    <source>
        <dbReference type="EMBL" id="OEG20599.1"/>
    </source>
</evidence>
<evidence type="ECO:0000256" key="3">
    <source>
        <dbReference type="ARBA" id="ARBA00022695"/>
    </source>
</evidence>
<dbReference type="GO" id="GO:0050519">
    <property type="term" value="F:holo-citrate lyase synthase activity"/>
    <property type="evidence" value="ECO:0007669"/>
    <property type="project" value="UniProtKB-EC"/>
</dbReference>
<evidence type="ECO:0000256" key="1">
    <source>
        <dbReference type="ARBA" id="ARBA00012524"/>
    </source>
</evidence>
<proteinExistence type="predicted"/>
<evidence type="ECO:0000313" key="6">
    <source>
        <dbReference type="Proteomes" id="UP000095094"/>
    </source>
</evidence>
<dbReference type="AlphaFoldDB" id="A0A1E5H6L8"/>
<dbReference type="GO" id="GO:0051191">
    <property type="term" value="P:prosthetic group biosynthetic process"/>
    <property type="evidence" value="ECO:0007669"/>
    <property type="project" value="InterPro"/>
</dbReference>
<name>A0A1E5H6L8_9ENTE</name>
<protein>
    <recommendedName>
        <fullName evidence="1">citrate lyase holo-[acyl-carrier protein] synthase</fullName>
        <ecNumber evidence="1">2.7.7.61</ecNumber>
    </recommendedName>
</protein>
<reference evidence="6" key="1">
    <citation type="submission" date="2016-09" db="EMBL/GenBank/DDBJ databases">
        <authorList>
            <person name="Gulvik C.A."/>
        </authorList>
    </citation>
    <scope>NUCLEOTIDE SEQUENCE [LARGE SCALE GENOMIC DNA]</scope>
    <source>
        <strain evidence="6">LMG 8895</strain>
    </source>
</reference>
<dbReference type="InterPro" id="IPR005551">
    <property type="entry name" value="CitX"/>
</dbReference>
<accession>A0A1E5H6L8</accession>
<keyword evidence="2" id="KW-0808">Transferase</keyword>
<evidence type="ECO:0000256" key="4">
    <source>
        <dbReference type="ARBA" id="ARBA00048574"/>
    </source>
</evidence>
<comment type="catalytic activity">
    <reaction evidence="4">
        <text>apo-[citrate lyase ACP] + 2'-(5''-triphospho-alpha-D-ribosyl)-3'-dephospho-CoA = holo-[citrate lyase ACP] + diphosphate</text>
        <dbReference type="Rhea" id="RHEA:16333"/>
        <dbReference type="Rhea" id="RHEA-COMP:10157"/>
        <dbReference type="Rhea" id="RHEA-COMP:10158"/>
        <dbReference type="ChEBI" id="CHEBI:29999"/>
        <dbReference type="ChEBI" id="CHEBI:33019"/>
        <dbReference type="ChEBI" id="CHEBI:61378"/>
        <dbReference type="ChEBI" id="CHEBI:82683"/>
        <dbReference type="EC" id="2.7.7.61"/>
    </reaction>
</comment>
<dbReference type="EC" id="2.7.7.61" evidence="1"/>
<dbReference type="Proteomes" id="UP000095094">
    <property type="component" value="Unassembled WGS sequence"/>
</dbReference>
<dbReference type="NCBIfam" id="NF002383">
    <property type="entry name" value="PRK01392.1"/>
    <property type="match status" value="1"/>
</dbReference>
<keyword evidence="3" id="KW-0548">Nucleotidyltransferase</keyword>
<gene>
    <name evidence="5" type="ORF">BCR25_01920</name>
</gene>
<dbReference type="NCBIfam" id="TIGR03124">
    <property type="entry name" value="citrate_citX"/>
    <property type="match status" value="1"/>
</dbReference>
<sequence>MWSKMSKEVLQGEKIDLPMMLDAREKRVSIQQELLMKHPHGALLSATMNIPGPIKTNEQIKTAFLTVIEAIEQLIPPEKRMARKYRDVVTGPEYYFVIKELPSELKEQMIQLEETHYCGRLFDLDVLYQKEQELISISRTELGYPARRCFICENEAKACGRNRQHSIEEMQQTISQLIEKGKMK</sequence>
<dbReference type="EMBL" id="MIJY01000001">
    <property type="protein sequence ID" value="OEG20599.1"/>
    <property type="molecule type" value="Genomic_DNA"/>
</dbReference>
<dbReference type="Pfam" id="PF03802">
    <property type="entry name" value="CitX"/>
    <property type="match status" value="1"/>
</dbReference>
<comment type="caution">
    <text evidence="5">The sequence shown here is derived from an EMBL/GenBank/DDBJ whole genome shotgun (WGS) entry which is preliminary data.</text>
</comment>
<organism evidence="5 6">
    <name type="scientific">Enterococcus termitis</name>
    <dbReference type="NCBI Taxonomy" id="332950"/>
    <lineage>
        <taxon>Bacteria</taxon>
        <taxon>Bacillati</taxon>
        <taxon>Bacillota</taxon>
        <taxon>Bacilli</taxon>
        <taxon>Lactobacillales</taxon>
        <taxon>Enterococcaceae</taxon>
        <taxon>Enterococcus</taxon>
    </lineage>
</organism>
<evidence type="ECO:0000256" key="2">
    <source>
        <dbReference type="ARBA" id="ARBA00022679"/>
    </source>
</evidence>
<keyword evidence="6" id="KW-1185">Reference proteome</keyword>